<evidence type="ECO:0000256" key="1">
    <source>
        <dbReference type="SAM" id="Coils"/>
    </source>
</evidence>
<proteinExistence type="predicted"/>
<sequence>MFVRSCLVFLEQLQDQTMQLREAREALDALRNEHAEARRREEEEAQRLRQFQMMQKVEALRQQKQAASSLFLAQNTKVSSIVCHFEHLAECCGRAPRQDEASAFEAHSQPTVACRVSKSPVLFFMLRPLPTFCLPLPPLSLCVQQAIENQRRLALEQTLQYQQQYQYQQYNAYGLDPATGLPLQPGMMPGATAYGGQPGVEYGYGGPYQQPPPLSSAGGAPDQQAMGPYMYSVSPAAPPSNLENAAHGVVVGPPTQPEANSQQQQQQPPPTYLPPGATAAAATNDTSAAYDMKSVAQALPPPQQQSYPNQSTTPTYMLRMPTPPVDDPQATMKKSPADAQLIVFD</sequence>
<dbReference type="Gene3D" id="1.20.5.1940">
    <property type="match status" value="1"/>
</dbReference>
<organism evidence="5">
    <name type="scientific">Schistocephalus solidus</name>
    <name type="common">Tapeworm</name>
    <dbReference type="NCBI Taxonomy" id="70667"/>
    <lineage>
        <taxon>Eukaryota</taxon>
        <taxon>Metazoa</taxon>
        <taxon>Spiralia</taxon>
        <taxon>Lophotrochozoa</taxon>
        <taxon>Platyhelminthes</taxon>
        <taxon>Cestoda</taxon>
        <taxon>Eucestoda</taxon>
        <taxon>Diphyllobothriidea</taxon>
        <taxon>Diphyllobothriidae</taxon>
        <taxon>Schistocephalus</taxon>
    </lineage>
</organism>
<feature type="compositionally biased region" description="Low complexity" evidence="2">
    <location>
        <begin position="274"/>
        <end position="289"/>
    </location>
</feature>
<feature type="compositionally biased region" description="Low complexity" evidence="2">
    <location>
        <begin position="257"/>
        <end position="266"/>
    </location>
</feature>
<evidence type="ECO:0000313" key="4">
    <source>
        <dbReference type="Proteomes" id="UP000275846"/>
    </source>
</evidence>
<dbReference type="STRING" id="70667.A0A183TEA6"/>
<keyword evidence="1" id="KW-0175">Coiled coil</keyword>
<feature type="coiled-coil region" evidence="1">
    <location>
        <begin position="10"/>
        <end position="47"/>
    </location>
</feature>
<feature type="region of interest" description="Disordered" evidence="2">
    <location>
        <begin position="203"/>
        <end position="338"/>
    </location>
</feature>
<gene>
    <name evidence="3" type="ORF">SSLN_LOCUS14804</name>
</gene>
<dbReference type="WBParaSite" id="SSLN_0001536301-mRNA-1">
    <property type="protein sequence ID" value="SSLN_0001536301-mRNA-1"/>
    <property type="gene ID" value="SSLN_0001536301"/>
</dbReference>
<keyword evidence="4" id="KW-1185">Reference proteome</keyword>
<name>A0A183TEA6_SCHSO</name>
<feature type="compositionally biased region" description="Low complexity" evidence="2">
    <location>
        <begin position="304"/>
        <end position="315"/>
    </location>
</feature>
<dbReference type="Proteomes" id="UP000275846">
    <property type="component" value="Unassembled WGS sequence"/>
</dbReference>
<protein>
    <submittedName>
        <fullName evidence="5">Hrs_helical domain-containing protein</fullName>
    </submittedName>
</protein>
<evidence type="ECO:0000256" key="2">
    <source>
        <dbReference type="SAM" id="MobiDB-lite"/>
    </source>
</evidence>
<accession>A0A183TEA6</accession>
<dbReference type="AlphaFoldDB" id="A0A183TEA6"/>
<evidence type="ECO:0000313" key="5">
    <source>
        <dbReference type="WBParaSite" id="SSLN_0001536301-mRNA-1"/>
    </source>
</evidence>
<evidence type="ECO:0000313" key="3">
    <source>
        <dbReference type="EMBL" id="VDM01190.1"/>
    </source>
</evidence>
<dbReference type="EMBL" id="UYSU01039324">
    <property type="protein sequence ID" value="VDM01190.1"/>
    <property type="molecule type" value="Genomic_DNA"/>
</dbReference>
<reference evidence="3 4" key="2">
    <citation type="submission" date="2018-11" db="EMBL/GenBank/DDBJ databases">
        <authorList>
            <consortium name="Pathogen Informatics"/>
        </authorList>
    </citation>
    <scope>NUCLEOTIDE SEQUENCE [LARGE SCALE GENOMIC DNA]</scope>
    <source>
        <strain evidence="3 4">NST_G2</strain>
    </source>
</reference>
<reference evidence="5" key="1">
    <citation type="submission" date="2016-06" db="UniProtKB">
        <authorList>
            <consortium name="WormBaseParasite"/>
        </authorList>
    </citation>
    <scope>IDENTIFICATION</scope>
</reference>